<feature type="compositionally biased region" description="Low complexity" evidence="1">
    <location>
        <begin position="291"/>
        <end position="304"/>
    </location>
</feature>
<feature type="region of interest" description="Disordered" evidence="1">
    <location>
        <begin position="158"/>
        <end position="394"/>
    </location>
</feature>
<sequence>MHRGSGPSGPTTTAPRRALTTSTSTSSGNMRTMNVDYCPMEVSDLSASESFSSVSTSTHKRISRRDRIKESAADSVPSAAKRISRRDRTQQKGDDSVSAASSNVRISRKDRRKGRRRSPKTTSTIQTVQEEWRPSDCAPPALMRRSTLDTPINLRHHHHQSTTTIVRSNSNISSNHGPPLQRRATSDSITTKSITINITVERRRRPRRKSQQGLDRNSSHASISCCNDNSTISTTPSLQRRSTIDTPLSLRRPIVSIPEPMLLRRSSTDFSNNPRQRQAPAKPQRRASILTGGTAATGRQQTQRPDLDSETSVTDHDDEYWQPNTSSVLVREVQDKDDTPPPSFRRMRTADSLPIVPQRRYSVSSSNVSSVQRSLSFSENDCLHPSTSRWGTAR</sequence>
<feature type="compositionally biased region" description="Polar residues" evidence="1">
    <location>
        <begin position="161"/>
        <end position="176"/>
    </location>
</feature>
<feature type="compositionally biased region" description="Polar residues" evidence="1">
    <location>
        <begin position="211"/>
        <end position="246"/>
    </location>
</feature>
<dbReference type="AlphaFoldDB" id="A0A9N8DHD1"/>
<reference evidence="2" key="1">
    <citation type="submission" date="2020-06" db="EMBL/GenBank/DDBJ databases">
        <authorList>
            <consortium name="Plant Systems Biology data submission"/>
        </authorList>
    </citation>
    <scope>NUCLEOTIDE SEQUENCE</scope>
    <source>
        <strain evidence="2">D6</strain>
    </source>
</reference>
<keyword evidence="3" id="KW-1185">Reference proteome</keyword>
<dbReference type="EMBL" id="CAICTM010000085">
    <property type="protein sequence ID" value="CAB9500540.1"/>
    <property type="molecule type" value="Genomic_DNA"/>
</dbReference>
<feature type="compositionally biased region" description="Low complexity" evidence="1">
    <location>
        <begin position="359"/>
        <end position="378"/>
    </location>
</feature>
<feature type="compositionally biased region" description="Polar residues" evidence="1">
    <location>
        <begin position="385"/>
        <end position="394"/>
    </location>
</feature>
<feature type="compositionally biased region" description="Basic residues" evidence="1">
    <location>
        <begin position="106"/>
        <end position="119"/>
    </location>
</feature>
<comment type="caution">
    <text evidence="2">The sequence shown here is derived from an EMBL/GenBank/DDBJ whole genome shotgun (WGS) entry which is preliminary data.</text>
</comment>
<proteinExistence type="predicted"/>
<feature type="compositionally biased region" description="Low complexity" evidence="1">
    <location>
        <begin position="186"/>
        <end position="199"/>
    </location>
</feature>
<dbReference type="Proteomes" id="UP001153069">
    <property type="component" value="Unassembled WGS sequence"/>
</dbReference>
<feature type="region of interest" description="Disordered" evidence="1">
    <location>
        <begin position="1"/>
        <end position="143"/>
    </location>
</feature>
<gene>
    <name evidence="2" type="ORF">SEMRO_86_G045600.1</name>
</gene>
<organism evidence="2 3">
    <name type="scientific">Seminavis robusta</name>
    <dbReference type="NCBI Taxonomy" id="568900"/>
    <lineage>
        <taxon>Eukaryota</taxon>
        <taxon>Sar</taxon>
        <taxon>Stramenopiles</taxon>
        <taxon>Ochrophyta</taxon>
        <taxon>Bacillariophyta</taxon>
        <taxon>Bacillariophyceae</taxon>
        <taxon>Bacillariophycidae</taxon>
        <taxon>Naviculales</taxon>
        <taxon>Naviculaceae</taxon>
        <taxon>Seminavis</taxon>
    </lineage>
</organism>
<name>A0A9N8DHD1_9STRA</name>
<accession>A0A9N8DHD1</accession>
<feature type="compositionally biased region" description="Basic and acidic residues" evidence="1">
    <location>
        <begin position="86"/>
        <end position="95"/>
    </location>
</feature>
<evidence type="ECO:0000313" key="2">
    <source>
        <dbReference type="EMBL" id="CAB9500540.1"/>
    </source>
</evidence>
<feature type="compositionally biased region" description="Low complexity" evidence="1">
    <location>
        <begin position="43"/>
        <end position="57"/>
    </location>
</feature>
<evidence type="ECO:0000256" key="1">
    <source>
        <dbReference type="SAM" id="MobiDB-lite"/>
    </source>
</evidence>
<protein>
    <submittedName>
        <fullName evidence="2">Uncharacterized protein</fullName>
    </submittedName>
</protein>
<feature type="compositionally biased region" description="Low complexity" evidence="1">
    <location>
        <begin position="10"/>
        <end position="27"/>
    </location>
</feature>
<evidence type="ECO:0000313" key="3">
    <source>
        <dbReference type="Proteomes" id="UP001153069"/>
    </source>
</evidence>